<sequence>TFPVLFLLSQAKLFLELLLRFFLLSDIIVWFNGFYVFSLNIKVVFHYSFLLLNGLKVWETRSSSKP</sequence>
<name>A0A0V0GZM0_SOLCH</name>
<evidence type="ECO:0000313" key="1">
    <source>
        <dbReference type="EMBL" id="JAP13567.1"/>
    </source>
</evidence>
<dbReference type="AlphaFoldDB" id="A0A0V0GZM0"/>
<organism evidence="1">
    <name type="scientific">Solanum chacoense</name>
    <name type="common">Chaco potato</name>
    <dbReference type="NCBI Taxonomy" id="4108"/>
    <lineage>
        <taxon>Eukaryota</taxon>
        <taxon>Viridiplantae</taxon>
        <taxon>Streptophyta</taxon>
        <taxon>Embryophyta</taxon>
        <taxon>Tracheophyta</taxon>
        <taxon>Spermatophyta</taxon>
        <taxon>Magnoliopsida</taxon>
        <taxon>eudicotyledons</taxon>
        <taxon>Gunneridae</taxon>
        <taxon>Pentapetalae</taxon>
        <taxon>asterids</taxon>
        <taxon>lamiids</taxon>
        <taxon>Solanales</taxon>
        <taxon>Solanaceae</taxon>
        <taxon>Solanoideae</taxon>
        <taxon>Solaneae</taxon>
        <taxon>Solanum</taxon>
    </lineage>
</organism>
<dbReference type="EMBL" id="GEDG01027849">
    <property type="protein sequence ID" value="JAP13567.1"/>
    <property type="molecule type" value="Transcribed_RNA"/>
</dbReference>
<proteinExistence type="predicted"/>
<accession>A0A0V0GZM0</accession>
<protein>
    <submittedName>
        <fullName evidence="1">Putative ovule protein</fullName>
    </submittedName>
</protein>
<feature type="non-terminal residue" evidence="1">
    <location>
        <position position="1"/>
    </location>
</feature>
<reference evidence="1" key="1">
    <citation type="submission" date="2015-12" db="EMBL/GenBank/DDBJ databases">
        <title>Gene expression during late stages of embryo sac development: a critical building block for successful pollen-pistil interactions.</title>
        <authorList>
            <person name="Liu Y."/>
            <person name="Joly V."/>
            <person name="Sabar M."/>
            <person name="Matton D.P."/>
        </authorList>
    </citation>
    <scope>NUCLEOTIDE SEQUENCE</scope>
</reference>